<dbReference type="OrthoDB" id="8195814at2759"/>
<organism evidence="2">
    <name type="scientific">Camponotus floridanus</name>
    <name type="common">Florida carpenter ant</name>
    <dbReference type="NCBI Taxonomy" id="104421"/>
    <lineage>
        <taxon>Eukaryota</taxon>
        <taxon>Metazoa</taxon>
        <taxon>Ecdysozoa</taxon>
        <taxon>Arthropoda</taxon>
        <taxon>Hexapoda</taxon>
        <taxon>Insecta</taxon>
        <taxon>Pterygota</taxon>
        <taxon>Neoptera</taxon>
        <taxon>Endopterygota</taxon>
        <taxon>Hymenoptera</taxon>
        <taxon>Apocrita</taxon>
        <taxon>Aculeata</taxon>
        <taxon>Formicoidea</taxon>
        <taxon>Formicidae</taxon>
        <taxon>Formicinae</taxon>
        <taxon>Camponotus</taxon>
    </lineage>
</organism>
<dbReference type="Gene3D" id="3.40.190.10">
    <property type="entry name" value="Periplasmic binding protein-like II"/>
    <property type="match status" value="2"/>
</dbReference>
<proteinExistence type="predicted"/>
<dbReference type="InParanoid" id="E2A5T2"/>
<dbReference type="SUPFAM" id="SSF53850">
    <property type="entry name" value="Periplasmic binding protein-like II"/>
    <property type="match status" value="2"/>
</dbReference>
<keyword evidence="2" id="KW-1185">Reference proteome</keyword>
<evidence type="ECO:0000313" key="1">
    <source>
        <dbReference type="EMBL" id="EFN71204.1"/>
    </source>
</evidence>
<name>E2A5T2_CAMFO</name>
<dbReference type="STRING" id="104421.E2A5T2"/>
<protein>
    <submittedName>
        <fullName evidence="1">Uncharacterized protein</fullName>
    </submittedName>
</protein>
<gene>
    <name evidence="1" type="ORF">EAG_13507</name>
</gene>
<dbReference type="AlphaFoldDB" id="E2A5T2"/>
<accession>E2A5T2</accession>
<sequence>MVNGIIWNKMKNIFVPISSIPAYAMVQQERFKQNRALENHNFQLQNLTLTSFQEPSFFEFYDNDKKVKGLCGELWTLLSESLNFTLQPVRTNVHNMGILEKNNTYAQGLLGILFRNETIAIPKIEAYTTRLLAADFTMPLWMNRQEFVQLSSIPQFTALQKENLAKRRAIKIRDMKNEIVRAVYYEEKNMIMFYDNDTKVDGICGNLWYLLADYLNFTFIPMKTTNRDFGEKLNNGSYTGVIGMVTRNEAQAIMRSGYFISSMDALDYTMVLWKSQFIPMKTTNRNFGERLKNGNYTGIIGMLMRNEAQAIMRTGYFINRMDLLDYTVPLWISE</sequence>
<reference evidence="1 2" key="1">
    <citation type="journal article" date="2010" name="Science">
        <title>Genomic comparison of the ants Camponotus floridanus and Harpegnathos saltator.</title>
        <authorList>
            <person name="Bonasio R."/>
            <person name="Zhang G."/>
            <person name="Ye C."/>
            <person name="Mutti N.S."/>
            <person name="Fang X."/>
            <person name="Qin N."/>
            <person name="Donahue G."/>
            <person name="Yang P."/>
            <person name="Li Q."/>
            <person name="Li C."/>
            <person name="Zhang P."/>
            <person name="Huang Z."/>
            <person name="Berger S.L."/>
            <person name="Reinberg D."/>
            <person name="Wang J."/>
            <person name="Liebig J."/>
        </authorList>
    </citation>
    <scope>NUCLEOTIDE SEQUENCE [LARGE SCALE GENOMIC DNA]</scope>
    <source>
        <strain evidence="2">C129</strain>
    </source>
</reference>
<dbReference type="EMBL" id="GL437059">
    <property type="protein sequence ID" value="EFN71204.1"/>
    <property type="molecule type" value="Genomic_DNA"/>
</dbReference>
<evidence type="ECO:0000313" key="2">
    <source>
        <dbReference type="Proteomes" id="UP000000311"/>
    </source>
</evidence>
<dbReference type="Proteomes" id="UP000000311">
    <property type="component" value="Unassembled WGS sequence"/>
</dbReference>